<proteinExistence type="predicted"/>
<dbReference type="PANTHER" id="PTHR20883">
    <property type="entry name" value="PHYTANOYL-COA DIOXYGENASE DOMAIN CONTAINING 1"/>
    <property type="match status" value="1"/>
</dbReference>
<name>A0A0S4LLV6_9BACT</name>
<dbReference type="STRING" id="1742973.COMA2_40093"/>
<dbReference type="PANTHER" id="PTHR20883:SF46">
    <property type="entry name" value="PHYTANOYL-COA HYDROXYLASE"/>
    <property type="match status" value="1"/>
</dbReference>
<dbReference type="Pfam" id="PF05721">
    <property type="entry name" value="PhyH"/>
    <property type="match status" value="1"/>
</dbReference>
<dbReference type="SUPFAM" id="SSF51197">
    <property type="entry name" value="Clavaminate synthase-like"/>
    <property type="match status" value="1"/>
</dbReference>
<dbReference type="InterPro" id="IPR008775">
    <property type="entry name" value="Phytyl_CoA_dOase-like"/>
</dbReference>
<dbReference type="AlphaFoldDB" id="A0A0S4LLV6"/>
<dbReference type="EMBL" id="CZPZ01000031">
    <property type="protein sequence ID" value="CUS37918.1"/>
    <property type="molecule type" value="Genomic_DNA"/>
</dbReference>
<organism evidence="1 2">
    <name type="scientific">Candidatus Nitrospira nitrificans</name>
    <dbReference type="NCBI Taxonomy" id="1742973"/>
    <lineage>
        <taxon>Bacteria</taxon>
        <taxon>Pseudomonadati</taxon>
        <taxon>Nitrospirota</taxon>
        <taxon>Nitrospiria</taxon>
        <taxon>Nitrospirales</taxon>
        <taxon>Nitrospiraceae</taxon>
        <taxon>Nitrospira</taxon>
    </lineage>
</organism>
<dbReference type="GO" id="GO:0016706">
    <property type="term" value="F:2-oxoglutarate-dependent dioxygenase activity"/>
    <property type="evidence" value="ECO:0007669"/>
    <property type="project" value="UniProtKB-ARBA"/>
</dbReference>
<protein>
    <submittedName>
        <fullName evidence="1">Protein involved in biosynthesis of mitomycin antibiotics/polyketide fumonisin</fullName>
    </submittedName>
</protein>
<gene>
    <name evidence="1" type="ORF">COMA2_40093</name>
</gene>
<evidence type="ECO:0000313" key="2">
    <source>
        <dbReference type="Proteomes" id="UP000198736"/>
    </source>
</evidence>
<dbReference type="RefSeq" id="WP_090899709.1">
    <property type="nucleotide sequence ID" value="NZ_CZPZ01000031.1"/>
</dbReference>
<dbReference type="Proteomes" id="UP000198736">
    <property type="component" value="Unassembled WGS sequence"/>
</dbReference>
<sequence length="295" mass="32871">MKGAWSFPGLVESAASNRTKFETDGFVVLGQIVDPSRLDLMREHFSAVFRGEYETGNLPDSALWQEGTSLPHLPRFMANSWKSDLTFARFVLSPTLAQAAAVLMGWESVRLAQDTLWLKPPKWDEGAFHQDNLDFLEPAFGVTCWCALDKSTPTQGTLQYVRGSHLWPRTDGSYVEPDGTPPSRARMLAAATAAGVTRPDIVPLDVPAGTVVMHRSEMWHGSDGNQSNIDQRRAIAVHLLPSRVRFVRSRGGYIFSRYKRIGSNELDESFFPIVWSASGYRTAMADHYCYAGEIP</sequence>
<keyword evidence="2" id="KW-1185">Reference proteome</keyword>
<reference evidence="2" key="1">
    <citation type="submission" date="2015-10" db="EMBL/GenBank/DDBJ databases">
        <authorList>
            <person name="Luecker S."/>
            <person name="Luecker S."/>
        </authorList>
    </citation>
    <scope>NUCLEOTIDE SEQUENCE [LARGE SCALE GENOMIC DNA]</scope>
</reference>
<dbReference type="Gene3D" id="2.60.120.620">
    <property type="entry name" value="q2cbj1_9rhob like domain"/>
    <property type="match status" value="1"/>
</dbReference>
<dbReference type="GO" id="GO:0005506">
    <property type="term" value="F:iron ion binding"/>
    <property type="evidence" value="ECO:0007669"/>
    <property type="project" value="UniProtKB-ARBA"/>
</dbReference>
<evidence type="ECO:0000313" key="1">
    <source>
        <dbReference type="EMBL" id="CUS37918.1"/>
    </source>
</evidence>
<accession>A0A0S4LLV6</accession>
<dbReference type="OrthoDB" id="9814777at2"/>